<keyword evidence="5" id="KW-1185">Reference proteome</keyword>
<sequence>MDKMNLGGLTIRLTMYGAPIIDYAGAREDMTRPEAREVLQAYARILGPMTGLGDEGLKRFYAEIVLPEQWTSWFRDKDSTVEHFTERITKEERQLKERAEQLAASGIGKETACAFAEAGVHGVVFADINYEGARYADKVSKGYAKHTEYRALAAKVDISDSGSVQGLISTTVKEFGRIDYAVNSAGIDLENFGSFTPNVDLNVLAKTTDVIVKGTVLFVGATMSAMAEQQPRKYTGRYGERSLGKGSVILLGSTNSIAASPGMVSYVTGKHAVIGITKAAAVDALALKNDIRVNTLCPSWVDTPMVQNAMKTNPILGPLIETITPLKREAFPDEVADYIVFLSSPSASYINGTALPIDGGLTLPAPPSLPM</sequence>
<dbReference type="AlphaFoldDB" id="A0AAD9VYM5"/>
<dbReference type="PANTHER" id="PTHR24321">
    <property type="entry name" value="DEHYDROGENASES, SHORT CHAIN"/>
    <property type="match status" value="1"/>
</dbReference>
<accession>A0AAD9VYM5</accession>
<dbReference type="PRINTS" id="PR00080">
    <property type="entry name" value="SDRFAMILY"/>
</dbReference>
<comment type="caution">
    <text evidence="4">The sequence shown here is derived from an EMBL/GenBank/DDBJ whole genome shotgun (WGS) entry which is preliminary data.</text>
</comment>
<evidence type="ECO:0000313" key="5">
    <source>
        <dbReference type="Proteomes" id="UP001265746"/>
    </source>
</evidence>
<dbReference type="SUPFAM" id="SSF51735">
    <property type="entry name" value="NAD(P)-binding Rossmann-fold domains"/>
    <property type="match status" value="1"/>
</dbReference>
<dbReference type="PROSITE" id="PS00061">
    <property type="entry name" value="ADH_SHORT"/>
    <property type="match status" value="1"/>
</dbReference>
<keyword evidence="2" id="KW-0521">NADP</keyword>
<dbReference type="InterPro" id="IPR036291">
    <property type="entry name" value="NAD(P)-bd_dom_sf"/>
</dbReference>
<evidence type="ECO:0000256" key="1">
    <source>
        <dbReference type="ARBA" id="ARBA00006484"/>
    </source>
</evidence>
<reference evidence="4" key="1">
    <citation type="submission" date="2023-06" db="EMBL/GenBank/DDBJ databases">
        <authorList>
            <person name="Noh H."/>
        </authorList>
    </citation>
    <scope>NUCLEOTIDE SEQUENCE</scope>
    <source>
        <strain evidence="4">DUCC20226</strain>
    </source>
</reference>
<dbReference type="PANTHER" id="PTHR24321:SF12">
    <property type="entry name" value="SHORT-CHAIN DEHYDROGENASE_REDUCTASE FAMILY, PUTATIVE (AFU_ORTHOLOGUE AFUA_5G14340)-RELATED"/>
    <property type="match status" value="1"/>
</dbReference>
<dbReference type="InterPro" id="IPR020904">
    <property type="entry name" value="Sc_DH/Rdtase_CS"/>
</dbReference>
<dbReference type="Pfam" id="PF13561">
    <property type="entry name" value="adh_short_C2"/>
    <property type="match status" value="1"/>
</dbReference>
<organism evidence="4 5">
    <name type="scientific">Phomopsis amygdali</name>
    <name type="common">Fusicoccum amygdali</name>
    <dbReference type="NCBI Taxonomy" id="1214568"/>
    <lineage>
        <taxon>Eukaryota</taxon>
        <taxon>Fungi</taxon>
        <taxon>Dikarya</taxon>
        <taxon>Ascomycota</taxon>
        <taxon>Pezizomycotina</taxon>
        <taxon>Sordariomycetes</taxon>
        <taxon>Sordariomycetidae</taxon>
        <taxon>Diaporthales</taxon>
        <taxon>Diaporthaceae</taxon>
        <taxon>Diaporthe</taxon>
    </lineage>
</organism>
<name>A0AAD9VYM5_PHOAM</name>
<gene>
    <name evidence="4" type="ORF">N8I77_013169</name>
</gene>
<dbReference type="CDD" id="cd05233">
    <property type="entry name" value="SDR_c"/>
    <property type="match status" value="1"/>
</dbReference>
<keyword evidence="3" id="KW-0560">Oxidoreductase</keyword>
<dbReference type="InterPro" id="IPR002347">
    <property type="entry name" value="SDR_fam"/>
</dbReference>
<dbReference type="EMBL" id="JAUJFL010000011">
    <property type="protein sequence ID" value="KAK2596273.1"/>
    <property type="molecule type" value="Genomic_DNA"/>
</dbReference>
<protein>
    <submittedName>
        <fullName evidence="4">Uncharacterized protein</fullName>
    </submittedName>
</protein>
<dbReference type="GO" id="GO:0016491">
    <property type="term" value="F:oxidoreductase activity"/>
    <property type="evidence" value="ECO:0007669"/>
    <property type="project" value="UniProtKB-KW"/>
</dbReference>
<comment type="similarity">
    <text evidence="1">Belongs to the short-chain dehydrogenases/reductases (SDR) family.</text>
</comment>
<dbReference type="PRINTS" id="PR00081">
    <property type="entry name" value="GDHRDH"/>
</dbReference>
<evidence type="ECO:0000256" key="2">
    <source>
        <dbReference type="ARBA" id="ARBA00022857"/>
    </source>
</evidence>
<evidence type="ECO:0000256" key="3">
    <source>
        <dbReference type="ARBA" id="ARBA00023002"/>
    </source>
</evidence>
<proteinExistence type="inferred from homology"/>
<dbReference type="Gene3D" id="3.40.50.720">
    <property type="entry name" value="NAD(P)-binding Rossmann-like Domain"/>
    <property type="match status" value="1"/>
</dbReference>
<dbReference type="Proteomes" id="UP001265746">
    <property type="component" value="Unassembled WGS sequence"/>
</dbReference>
<evidence type="ECO:0000313" key="4">
    <source>
        <dbReference type="EMBL" id="KAK2596273.1"/>
    </source>
</evidence>